<evidence type="ECO:0000313" key="2">
    <source>
        <dbReference type="EMBL" id="MEA5477023.1"/>
    </source>
</evidence>
<gene>
    <name evidence="2" type="ORF">VB774_05265</name>
</gene>
<keyword evidence="1" id="KW-1133">Transmembrane helix</keyword>
<proteinExistence type="predicted"/>
<sequence length="73" mass="8144">MTSPKRFDMQTFIVRFGCGFLIGGLAGGFGNLSLFNGAFLSGFLIGGIICGLLAWKLGDDFWKNFRDWTGWWL</sequence>
<dbReference type="RefSeq" id="WP_281007685.1">
    <property type="nucleotide sequence ID" value="NZ_JAYGIE010000015.1"/>
</dbReference>
<keyword evidence="3" id="KW-1185">Reference proteome</keyword>
<dbReference type="EMBL" id="JAYGIE010000015">
    <property type="protein sequence ID" value="MEA5477023.1"/>
    <property type="molecule type" value="Genomic_DNA"/>
</dbReference>
<protein>
    <submittedName>
        <fullName evidence="2">Uncharacterized protein</fullName>
    </submittedName>
</protein>
<feature type="transmembrane region" description="Helical" evidence="1">
    <location>
        <begin position="12"/>
        <end position="32"/>
    </location>
</feature>
<dbReference type="Proteomes" id="UP001301388">
    <property type="component" value="Unassembled WGS sequence"/>
</dbReference>
<feature type="transmembrane region" description="Helical" evidence="1">
    <location>
        <begin position="38"/>
        <end position="57"/>
    </location>
</feature>
<name>A0ABU5TFH5_9CYAN</name>
<keyword evidence="1" id="KW-0812">Transmembrane</keyword>
<evidence type="ECO:0000313" key="3">
    <source>
        <dbReference type="Proteomes" id="UP001301388"/>
    </source>
</evidence>
<reference evidence="2 3" key="1">
    <citation type="submission" date="2023-12" db="EMBL/GenBank/DDBJ databases">
        <title>Baltic Sea Cyanobacteria.</title>
        <authorList>
            <person name="Delbaje E."/>
            <person name="Fewer D.P."/>
            <person name="Shishido T.K."/>
        </authorList>
    </citation>
    <scope>NUCLEOTIDE SEQUENCE [LARGE SCALE GENOMIC DNA]</scope>
    <source>
        <strain evidence="2 3">UHCC 0370</strain>
    </source>
</reference>
<evidence type="ECO:0000256" key="1">
    <source>
        <dbReference type="SAM" id="Phobius"/>
    </source>
</evidence>
<organism evidence="2 3">
    <name type="scientific">Pseudanabaena galeata UHCC 0370</name>
    <dbReference type="NCBI Taxonomy" id="3110310"/>
    <lineage>
        <taxon>Bacteria</taxon>
        <taxon>Bacillati</taxon>
        <taxon>Cyanobacteriota</taxon>
        <taxon>Cyanophyceae</taxon>
        <taxon>Pseudanabaenales</taxon>
        <taxon>Pseudanabaenaceae</taxon>
        <taxon>Pseudanabaena</taxon>
    </lineage>
</organism>
<keyword evidence="1" id="KW-0472">Membrane</keyword>
<accession>A0ABU5TFH5</accession>
<comment type="caution">
    <text evidence="2">The sequence shown here is derived from an EMBL/GenBank/DDBJ whole genome shotgun (WGS) entry which is preliminary data.</text>
</comment>